<feature type="chain" id="PRO_5028931226" description="TolC family protein" evidence="1">
    <location>
        <begin position="29"/>
        <end position="357"/>
    </location>
</feature>
<keyword evidence="1" id="KW-0732">Signal</keyword>
<organism evidence="2 3">
    <name type="scientific">Diaphorobacter aerolatus</name>
    <dbReference type="NCBI Taxonomy" id="1288495"/>
    <lineage>
        <taxon>Bacteria</taxon>
        <taxon>Pseudomonadati</taxon>
        <taxon>Pseudomonadota</taxon>
        <taxon>Betaproteobacteria</taxon>
        <taxon>Burkholderiales</taxon>
        <taxon>Comamonadaceae</taxon>
        <taxon>Diaphorobacter</taxon>
    </lineage>
</organism>
<evidence type="ECO:0000313" key="3">
    <source>
        <dbReference type="Proteomes" id="UP000516028"/>
    </source>
</evidence>
<gene>
    <name evidence="2" type="ORF">H9K75_17435</name>
</gene>
<dbReference type="Proteomes" id="UP000516028">
    <property type="component" value="Chromosome"/>
</dbReference>
<name>A0A7H0GHX7_9BURK</name>
<dbReference type="KEGG" id="daer:H9K75_17435"/>
<dbReference type="AlphaFoldDB" id="A0A7H0GHX7"/>
<reference evidence="2 3" key="1">
    <citation type="submission" date="2020-08" db="EMBL/GenBank/DDBJ databases">
        <title>Genome sequence of Diaphorobacter aerolatus KACC 16536T.</title>
        <authorList>
            <person name="Hyun D.-W."/>
            <person name="Bae J.-W."/>
        </authorList>
    </citation>
    <scope>NUCLEOTIDE SEQUENCE [LARGE SCALE GENOMIC DNA]</scope>
    <source>
        <strain evidence="2 3">KACC 16536</strain>
    </source>
</reference>
<proteinExistence type="predicted"/>
<protein>
    <recommendedName>
        <fullName evidence="4">TolC family protein</fullName>
    </recommendedName>
</protein>
<accession>A0A7H0GHX7</accession>
<keyword evidence="3" id="KW-1185">Reference proteome</keyword>
<dbReference type="RefSeq" id="WP_187723573.1">
    <property type="nucleotide sequence ID" value="NZ_CP060783.1"/>
</dbReference>
<evidence type="ECO:0000313" key="2">
    <source>
        <dbReference type="EMBL" id="QNP47893.1"/>
    </source>
</evidence>
<sequence length="357" mass="39973">MKKISRRCRKIVMSAPMALIFLTTTAQGHASEIDTFCQLSEAQSKATSALLASPDVFTSIGDPVTAERSMTVGVRHSWMRHQRAKLTTQLALAECNAYRSERQLLEQVGQAEARAELLSIIRAEDKWQHALTSAQTNLRWEQELLMAQQSRLTDVKAAFDQVEMVRREIATARVRKVHAQSLLPEAEEPIQVLLERAVNARAQVVDLGARLNRPNAWDVSYAAGMRTNLNSSNRQGFVAVTASWNIGQAESERASARVVELTTQWLREKHGDQTQTFLRAKEAVLGRISAGELLLESYQARQELLTSAQLRLASVSTTDGERMKRSMAVEQYILHAQIASAQSQLDYLKAWMTRNGQ</sequence>
<dbReference type="EMBL" id="CP060783">
    <property type="protein sequence ID" value="QNP47893.1"/>
    <property type="molecule type" value="Genomic_DNA"/>
</dbReference>
<evidence type="ECO:0008006" key="4">
    <source>
        <dbReference type="Google" id="ProtNLM"/>
    </source>
</evidence>
<feature type="signal peptide" evidence="1">
    <location>
        <begin position="1"/>
        <end position="28"/>
    </location>
</feature>
<evidence type="ECO:0000256" key="1">
    <source>
        <dbReference type="SAM" id="SignalP"/>
    </source>
</evidence>